<dbReference type="InterPro" id="IPR050955">
    <property type="entry name" value="Plant_Biomass_Hydrol_Est"/>
</dbReference>
<dbReference type="Gene3D" id="3.40.50.1820">
    <property type="entry name" value="alpha/beta hydrolase"/>
    <property type="match status" value="1"/>
</dbReference>
<name>A0ABT3T3Q3_9GAMM</name>
<proteinExistence type="predicted"/>
<evidence type="ECO:0000313" key="3">
    <source>
        <dbReference type="EMBL" id="MCX2976699.1"/>
    </source>
</evidence>
<dbReference type="InterPro" id="IPR029058">
    <property type="entry name" value="AB_hydrolase_fold"/>
</dbReference>
<keyword evidence="4" id="KW-1185">Reference proteome</keyword>
<accession>A0ABT3T3Q3</accession>
<dbReference type="Pfam" id="PF00756">
    <property type="entry name" value="Esterase"/>
    <property type="match status" value="1"/>
</dbReference>
<protein>
    <recommendedName>
        <fullName evidence="5">Polyhydroxybutyrate depolymerase</fullName>
    </recommendedName>
</protein>
<evidence type="ECO:0000313" key="4">
    <source>
        <dbReference type="Proteomes" id="UP001143304"/>
    </source>
</evidence>
<sequence length="337" mass="35662">MDNLIMRLANSTPALGLITTAALLLFTLTACSGSSNSTSLAAPAASEPLLSGCSDSNSCASNPPLAIGGDRLATVHIPSDYDSNTRYPLLVVLHGFGATGAIESLYLGFTQGVDAGQYVLITPDGTLNTNSDRFWNATPACCAFDDTDRSVDDVAYIRALVEEAASTYSIDTSRVALYGHSNGGFMALRLACEASDIVTTVISLAGSTWENAESCKPAKYPVSVLLLHGTADETIPYEGKPGSYPDAPETSKRFAELAGCEPRAPELLPDVDIDGTVPNAETERLLYTGCAQGTEVALWTINEGPHIPIPWTEDAYTLTTQWLTEHPRALSTFATAQ</sequence>
<organism evidence="3 4">
    <name type="scientific">Candidatus Marimicrobium litorale</name>
    <dbReference type="NCBI Taxonomy" id="2518991"/>
    <lineage>
        <taxon>Bacteria</taxon>
        <taxon>Pseudomonadati</taxon>
        <taxon>Pseudomonadota</taxon>
        <taxon>Gammaproteobacteria</taxon>
        <taxon>Cellvibrionales</taxon>
        <taxon>Halieaceae</taxon>
        <taxon>Marimicrobium</taxon>
    </lineage>
</organism>
<comment type="caution">
    <text evidence="3">The sequence shown here is derived from an EMBL/GenBank/DDBJ whole genome shotgun (WGS) entry which is preliminary data.</text>
</comment>
<dbReference type="EMBL" id="SHNO01000001">
    <property type="protein sequence ID" value="MCX2976699.1"/>
    <property type="molecule type" value="Genomic_DNA"/>
</dbReference>
<dbReference type="PANTHER" id="PTHR43037:SF5">
    <property type="entry name" value="FERULOYL ESTERASE"/>
    <property type="match status" value="1"/>
</dbReference>
<evidence type="ECO:0008006" key="5">
    <source>
        <dbReference type="Google" id="ProtNLM"/>
    </source>
</evidence>
<evidence type="ECO:0000256" key="2">
    <source>
        <dbReference type="ARBA" id="ARBA00022801"/>
    </source>
</evidence>
<keyword evidence="2" id="KW-0378">Hydrolase</keyword>
<keyword evidence="1" id="KW-0732">Signal</keyword>
<dbReference type="PROSITE" id="PS51257">
    <property type="entry name" value="PROKAR_LIPOPROTEIN"/>
    <property type="match status" value="1"/>
</dbReference>
<dbReference type="PANTHER" id="PTHR43037">
    <property type="entry name" value="UNNAMED PRODUCT-RELATED"/>
    <property type="match status" value="1"/>
</dbReference>
<dbReference type="SUPFAM" id="SSF53474">
    <property type="entry name" value="alpha/beta-Hydrolases"/>
    <property type="match status" value="1"/>
</dbReference>
<dbReference type="InterPro" id="IPR000801">
    <property type="entry name" value="Esterase-like"/>
</dbReference>
<dbReference type="Proteomes" id="UP001143304">
    <property type="component" value="Unassembled WGS sequence"/>
</dbReference>
<reference evidence="3" key="1">
    <citation type="submission" date="2019-02" db="EMBL/GenBank/DDBJ databases">
        <authorList>
            <person name="Li S.-H."/>
        </authorList>
    </citation>
    <scope>NUCLEOTIDE SEQUENCE</scope>
    <source>
        <strain evidence="3">IMCC11814</strain>
    </source>
</reference>
<evidence type="ECO:0000256" key="1">
    <source>
        <dbReference type="ARBA" id="ARBA00022729"/>
    </source>
</evidence>
<gene>
    <name evidence="3" type="ORF">EYC82_04965</name>
</gene>